<evidence type="ECO:0000256" key="1">
    <source>
        <dbReference type="SAM" id="MobiDB-lite"/>
    </source>
</evidence>
<gene>
    <name evidence="2" type="ORF">HNO88_002561</name>
</gene>
<keyword evidence="3" id="KW-1185">Reference proteome</keyword>
<accession>A0A7W7KAH7</accession>
<comment type="caution">
    <text evidence="2">The sequence shown here is derived from an EMBL/GenBank/DDBJ whole genome shotgun (WGS) entry which is preliminary data.</text>
</comment>
<protein>
    <submittedName>
        <fullName evidence="2">Uncharacterized protein</fullName>
    </submittedName>
</protein>
<name>A0A7W7KAH7_9SPHN</name>
<feature type="compositionally biased region" description="Polar residues" evidence="1">
    <location>
        <begin position="271"/>
        <end position="280"/>
    </location>
</feature>
<sequence>MIQTIIVSVALTFAGGVGTPAAEMAARLAWVQEVKSLLPFTKVADRPAAFRNYAATLVDIGLCDTAKELLRSHTSFDAELVSTVMDHATSLGEARCAASLAQLVLSRLTSSTSRSPLRLAELQMAAGAAIQVGGNRSLGATVISSAEASLQADKSASTLTSDQASTKTLWIARAGILDIYSGTPYYAPTLAQYGQELASGLSRSKTYLPLPMIRGFAMRFGASDRADLVELVASKLWPADRQEIVHAASLARNPEMGETLGNKPKPRCGQSLGSLASQPRSSERREGFERIVDLTVQSGRAAVAARCSTPR</sequence>
<dbReference type="AlphaFoldDB" id="A0A7W7KAH7"/>
<reference evidence="2 3" key="1">
    <citation type="submission" date="2020-08" db="EMBL/GenBank/DDBJ databases">
        <title>Functional genomics of gut bacteria from endangered species of beetles.</title>
        <authorList>
            <person name="Carlos-Shanley C."/>
        </authorList>
    </citation>
    <scope>NUCLEOTIDE SEQUENCE [LARGE SCALE GENOMIC DNA]</scope>
    <source>
        <strain evidence="2 3">S00245</strain>
    </source>
</reference>
<proteinExistence type="predicted"/>
<dbReference type="RefSeq" id="WP_184245709.1">
    <property type="nucleotide sequence ID" value="NZ_JACHLR010000010.1"/>
</dbReference>
<organism evidence="2 3">
    <name type="scientific">Novosphingobium chloroacetimidivorans</name>
    <dbReference type="NCBI Taxonomy" id="1428314"/>
    <lineage>
        <taxon>Bacteria</taxon>
        <taxon>Pseudomonadati</taxon>
        <taxon>Pseudomonadota</taxon>
        <taxon>Alphaproteobacteria</taxon>
        <taxon>Sphingomonadales</taxon>
        <taxon>Sphingomonadaceae</taxon>
        <taxon>Novosphingobium</taxon>
    </lineage>
</organism>
<dbReference type="Proteomes" id="UP000555448">
    <property type="component" value="Unassembled WGS sequence"/>
</dbReference>
<evidence type="ECO:0000313" key="2">
    <source>
        <dbReference type="EMBL" id="MBB4859232.1"/>
    </source>
</evidence>
<feature type="region of interest" description="Disordered" evidence="1">
    <location>
        <begin position="255"/>
        <end position="288"/>
    </location>
</feature>
<dbReference type="EMBL" id="JACHLR010000010">
    <property type="protein sequence ID" value="MBB4859232.1"/>
    <property type="molecule type" value="Genomic_DNA"/>
</dbReference>
<evidence type="ECO:0000313" key="3">
    <source>
        <dbReference type="Proteomes" id="UP000555448"/>
    </source>
</evidence>